<feature type="chain" id="PRO_5017012141" evidence="1">
    <location>
        <begin position="24"/>
        <end position="249"/>
    </location>
</feature>
<proteinExistence type="predicted"/>
<dbReference type="RefSeq" id="WP_115176541.1">
    <property type="nucleotide sequence ID" value="NZ_UGNY01000002.1"/>
</dbReference>
<dbReference type="Proteomes" id="UP000254033">
    <property type="component" value="Unassembled WGS sequence"/>
</dbReference>
<evidence type="ECO:0000313" key="2">
    <source>
        <dbReference type="EMBL" id="STX88333.1"/>
    </source>
</evidence>
<organism evidence="2 3">
    <name type="scientific">Legionella feeleii</name>
    <dbReference type="NCBI Taxonomy" id="453"/>
    <lineage>
        <taxon>Bacteria</taxon>
        <taxon>Pseudomonadati</taxon>
        <taxon>Pseudomonadota</taxon>
        <taxon>Gammaproteobacteria</taxon>
        <taxon>Legionellales</taxon>
        <taxon>Legionellaceae</taxon>
        <taxon>Legionella</taxon>
    </lineage>
</organism>
<evidence type="ECO:0000256" key="1">
    <source>
        <dbReference type="SAM" id="SignalP"/>
    </source>
</evidence>
<accession>A0A378KTB6</accession>
<name>A0A378KTB6_9GAMM</name>
<keyword evidence="1" id="KW-0732">Signal</keyword>
<gene>
    <name evidence="2" type="primary">lvrE_4</name>
    <name evidence="2" type="ORF">NCTC11978_03350</name>
</gene>
<sequence length="249" mass="26794">MNYPLGVSLLLAVGLGLSTESMAAQASTEFVRAEVGALRNELLARLTTLSQSQAALAAQLTAFKAEQAGYQDSLKPKRVALGSRYQGGLVFYVDETGQHGLVVSLQDLPQSPLEWRNGESGERITNAHADGLQAGETNTRLIIAAQTPDNQDGQFAALAAATYRVASDGVSPCSMEAPCYGHWLLPSAYELSLIYQLYRSTSLGNFSEEPYWSSTEASTTDAFLIEFGSGERHLADKATKARLRAVHAF</sequence>
<dbReference type="AlphaFoldDB" id="A0A378KTB6"/>
<feature type="signal peptide" evidence="1">
    <location>
        <begin position="1"/>
        <end position="23"/>
    </location>
</feature>
<evidence type="ECO:0000313" key="3">
    <source>
        <dbReference type="Proteomes" id="UP000254033"/>
    </source>
</evidence>
<reference evidence="2 3" key="1">
    <citation type="submission" date="2018-06" db="EMBL/GenBank/DDBJ databases">
        <authorList>
            <consortium name="Pathogen Informatics"/>
            <person name="Doyle S."/>
        </authorList>
    </citation>
    <scope>NUCLEOTIDE SEQUENCE [LARGE SCALE GENOMIC DNA]</scope>
    <source>
        <strain evidence="2 3">NCTC11978</strain>
    </source>
</reference>
<protein>
    <submittedName>
        <fullName evidence="2">Legionella vir region protein</fullName>
    </submittedName>
</protein>
<dbReference type="EMBL" id="UGNY01000002">
    <property type="protein sequence ID" value="STX88333.1"/>
    <property type="molecule type" value="Genomic_DNA"/>
</dbReference>